<dbReference type="InterPro" id="IPR002037">
    <property type="entry name" value="Glyco_hydro_8"/>
</dbReference>
<gene>
    <name evidence="11" type="ORF">DZC73_17875</name>
</gene>
<feature type="signal peptide" evidence="10">
    <location>
        <begin position="1"/>
        <end position="20"/>
    </location>
</feature>
<name>A0A3N7HLL8_9BURK</name>
<evidence type="ECO:0000256" key="8">
    <source>
        <dbReference type="ARBA" id="ARBA00023326"/>
    </source>
</evidence>
<dbReference type="Pfam" id="PF01270">
    <property type="entry name" value="Glyco_hydro_8"/>
    <property type="match status" value="1"/>
</dbReference>
<evidence type="ECO:0000313" key="12">
    <source>
        <dbReference type="Proteomes" id="UP000267464"/>
    </source>
</evidence>
<keyword evidence="8" id="KW-0119">Carbohydrate metabolism</keyword>
<feature type="chain" id="PRO_5018220204" description="cellulase" evidence="10">
    <location>
        <begin position="21"/>
        <end position="543"/>
    </location>
</feature>
<dbReference type="EMBL" id="QUSW01000005">
    <property type="protein sequence ID" value="RQP23000.1"/>
    <property type="molecule type" value="Genomic_DNA"/>
</dbReference>
<feature type="active site" description="Nucleophile" evidence="9">
    <location>
        <position position="174"/>
    </location>
</feature>
<keyword evidence="8" id="KW-0624">Polysaccharide degradation</keyword>
<dbReference type="InterPro" id="IPR012341">
    <property type="entry name" value="6hp_glycosidase-like_sf"/>
</dbReference>
<evidence type="ECO:0000256" key="6">
    <source>
        <dbReference type="ARBA" id="ARBA00023001"/>
    </source>
</evidence>
<keyword evidence="4 10" id="KW-0732">Signal</keyword>
<evidence type="ECO:0000256" key="7">
    <source>
        <dbReference type="ARBA" id="ARBA00023295"/>
    </source>
</evidence>
<dbReference type="InterPro" id="IPR008928">
    <property type="entry name" value="6-hairpin_glycosidase_sf"/>
</dbReference>
<dbReference type="GO" id="GO:0008810">
    <property type="term" value="F:cellulase activity"/>
    <property type="evidence" value="ECO:0007669"/>
    <property type="project" value="UniProtKB-EC"/>
</dbReference>
<dbReference type="SUPFAM" id="SSF48208">
    <property type="entry name" value="Six-hairpin glycosidases"/>
    <property type="match status" value="1"/>
</dbReference>
<keyword evidence="6" id="KW-0136">Cellulose degradation</keyword>
<accession>A0A3N7HLL8</accession>
<keyword evidence="5" id="KW-0378">Hydrolase</keyword>
<dbReference type="GO" id="GO:0030245">
    <property type="term" value="P:cellulose catabolic process"/>
    <property type="evidence" value="ECO:0007669"/>
    <property type="project" value="UniProtKB-KW"/>
</dbReference>
<dbReference type="RefSeq" id="WP_124541744.1">
    <property type="nucleotide sequence ID" value="NZ_QUSW01000005.1"/>
</dbReference>
<keyword evidence="12" id="KW-1185">Reference proteome</keyword>
<dbReference type="AlphaFoldDB" id="A0A3N7HLL8"/>
<dbReference type="EC" id="3.2.1.4" evidence="3"/>
<comment type="caution">
    <text evidence="11">The sequence shown here is derived from an EMBL/GenBank/DDBJ whole genome shotgun (WGS) entry which is preliminary data.</text>
</comment>
<evidence type="ECO:0000256" key="4">
    <source>
        <dbReference type="ARBA" id="ARBA00022729"/>
    </source>
</evidence>
<organism evidence="11 12">
    <name type="scientific">Piscinibacter terrae</name>
    <dbReference type="NCBI Taxonomy" id="2496871"/>
    <lineage>
        <taxon>Bacteria</taxon>
        <taxon>Pseudomonadati</taxon>
        <taxon>Pseudomonadota</taxon>
        <taxon>Betaproteobacteria</taxon>
        <taxon>Burkholderiales</taxon>
        <taxon>Sphaerotilaceae</taxon>
        <taxon>Piscinibacter</taxon>
    </lineage>
</organism>
<evidence type="ECO:0000256" key="9">
    <source>
        <dbReference type="PROSITE-ProRule" id="PRU10058"/>
    </source>
</evidence>
<evidence type="ECO:0000313" key="11">
    <source>
        <dbReference type="EMBL" id="RQP23000.1"/>
    </source>
</evidence>
<evidence type="ECO:0000256" key="5">
    <source>
        <dbReference type="ARBA" id="ARBA00022801"/>
    </source>
</evidence>
<dbReference type="PROSITE" id="PS00812">
    <property type="entry name" value="GLYCOSYL_HYDROL_F8"/>
    <property type="match status" value="1"/>
</dbReference>
<dbReference type="Gene3D" id="1.50.10.10">
    <property type="match status" value="1"/>
</dbReference>
<evidence type="ECO:0000256" key="1">
    <source>
        <dbReference type="ARBA" id="ARBA00000966"/>
    </source>
</evidence>
<comment type="similarity">
    <text evidence="2">Belongs to the glycosyl hydrolase 8 (cellulase D) family.</text>
</comment>
<keyword evidence="7" id="KW-0326">Glycosidase</keyword>
<dbReference type="InterPro" id="IPR019834">
    <property type="entry name" value="Glyco_hydro_8_CS"/>
</dbReference>
<dbReference type="Proteomes" id="UP000267464">
    <property type="component" value="Unassembled WGS sequence"/>
</dbReference>
<reference evidence="11 12" key="2">
    <citation type="submission" date="2018-12" db="EMBL/GenBank/DDBJ databases">
        <title>Rhizobacter gummiphilus sp. nov., a rubber-degrading bacterium isolated from the soil of a botanical garden in Japan.</title>
        <authorList>
            <person name="Shunsuke S.S."/>
        </authorList>
    </citation>
    <scope>NUCLEOTIDE SEQUENCE [LARGE SCALE GENOMIC DNA]</scope>
    <source>
        <strain evidence="11 12">S-16</strain>
    </source>
</reference>
<protein>
    <recommendedName>
        <fullName evidence="3">cellulase</fullName>
        <ecNumber evidence="3">3.2.1.4</ecNumber>
    </recommendedName>
</protein>
<comment type="catalytic activity">
    <reaction evidence="1">
        <text>Endohydrolysis of (1-&gt;4)-beta-D-glucosidic linkages in cellulose, lichenin and cereal beta-D-glucans.</text>
        <dbReference type="EC" id="3.2.1.4"/>
    </reaction>
</comment>
<reference evidence="11 12" key="1">
    <citation type="submission" date="2018-08" db="EMBL/GenBank/DDBJ databases">
        <authorList>
            <person name="Khan S.A."/>
            <person name="Jeon C.O."/>
            <person name="Chun B.H."/>
            <person name="Jeong S.E."/>
        </authorList>
    </citation>
    <scope>NUCLEOTIDE SEQUENCE [LARGE SCALE GENOMIC DNA]</scope>
    <source>
        <strain evidence="11 12">S-16</strain>
    </source>
</reference>
<dbReference type="OrthoDB" id="9803461at2"/>
<proteinExistence type="inferred from homology"/>
<sequence>MSKTFWTTIALAAAMHAATAANRAFPFETNYGLNRPNHAAADTTAERAADIRAYYQQWVSDYLKKVTIGGKDHYYVLGPVTGPTGDDLPPGFSGNPISASEHTGYGMLLTVLMEGQDSAHSERPRFDGLVRTYQRFRSSGCGQAGCTTSLMSSALPPEADWTKNPVPVDDSATDGDMDIALALLMADAQWGSTGAGATFNYKAMAKTLIDDIIKWNLQWSSSEGAGLFRMNMGDWVHGYPDLHEEDWAGGMHVNGDADSTDVFPKFLLSTTRPSDWMMGHWQVFQTKFSGPVPTLPAASNGAQWTYANVSSAVRTEIRRMHSKYFDGNYSGGVYGTPMADPSWTKGLVPDFVSPKVTGSSSSTTYSTTDVVRSPNGMIDEPFPSGQFSENACRVPWRVTWDIMASGHGDSRLWARDIAKFAIGATASGGTYDWTRIGSTYDLNGTRINSFTYFDTALNKTVTKTFGHGPHFAAMLATTLGTINSGSGDSQDMQAKAQAALNEAWKYMRVRHTGPTPATNDGYFKDTLTLFSLLTIANLVWFPE</sequence>
<evidence type="ECO:0000256" key="2">
    <source>
        <dbReference type="ARBA" id="ARBA00009209"/>
    </source>
</evidence>
<evidence type="ECO:0000256" key="3">
    <source>
        <dbReference type="ARBA" id="ARBA00012601"/>
    </source>
</evidence>
<evidence type="ECO:0000256" key="10">
    <source>
        <dbReference type="SAM" id="SignalP"/>
    </source>
</evidence>